<dbReference type="EMBL" id="JABSTQ010010728">
    <property type="protein sequence ID" value="KAG0418564.1"/>
    <property type="molecule type" value="Genomic_DNA"/>
</dbReference>
<accession>A0AC60PEV0</accession>
<gene>
    <name evidence="1" type="ORF">HPB47_004746</name>
</gene>
<evidence type="ECO:0000313" key="2">
    <source>
        <dbReference type="Proteomes" id="UP000805193"/>
    </source>
</evidence>
<reference evidence="1 2" key="1">
    <citation type="journal article" date="2020" name="Cell">
        <title>Large-Scale Comparative Analyses of Tick Genomes Elucidate Their Genetic Diversity and Vector Capacities.</title>
        <authorList>
            <consortium name="Tick Genome and Microbiome Consortium (TIGMIC)"/>
            <person name="Jia N."/>
            <person name="Wang J."/>
            <person name="Shi W."/>
            <person name="Du L."/>
            <person name="Sun Y."/>
            <person name="Zhan W."/>
            <person name="Jiang J.F."/>
            <person name="Wang Q."/>
            <person name="Zhang B."/>
            <person name="Ji P."/>
            <person name="Bell-Sakyi L."/>
            <person name="Cui X.M."/>
            <person name="Yuan T.T."/>
            <person name="Jiang B.G."/>
            <person name="Yang W.F."/>
            <person name="Lam T.T."/>
            <person name="Chang Q.C."/>
            <person name="Ding S.J."/>
            <person name="Wang X.J."/>
            <person name="Zhu J.G."/>
            <person name="Ruan X.D."/>
            <person name="Zhao L."/>
            <person name="Wei J.T."/>
            <person name="Ye R.Z."/>
            <person name="Que T.C."/>
            <person name="Du C.H."/>
            <person name="Zhou Y.H."/>
            <person name="Cheng J.X."/>
            <person name="Dai P.F."/>
            <person name="Guo W.B."/>
            <person name="Han X.H."/>
            <person name="Huang E.J."/>
            <person name="Li L.F."/>
            <person name="Wei W."/>
            <person name="Gao Y.C."/>
            <person name="Liu J.Z."/>
            <person name="Shao H.Z."/>
            <person name="Wang X."/>
            <person name="Wang C.C."/>
            <person name="Yang T.C."/>
            <person name="Huo Q.B."/>
            <person name="Li W."/>
            <person name="Chen H.Y."/>
            <person name="Chen S.E."/>
            <person name="Zhou L.G."/>
            <person name="Ni X.B."/>
            <person name="Tian J.H."/>
            <person name="Sheng Y."/>
            <person name="Liu T."/>
            <person name="Pan Y.S."/>
            <person name="Xia L.Y."/>
            <person name="Li J."/>
            <person name="Zhao F."/>
            <person name="Cao W.C."/>
        </authorList>
    </citation>
    <scope>NUCLEOTIDE SEQUENCE [LARGE SCALE GENOMIC DNA]</scope>
    <source>
        <strain evidence="1">Iper-2018</strain>
    </source>
</reference>
<comment type="caution">
    <text evidence="1">The sequence shown here is derived from an EMBL/GenBank/DDBJ whole genome shotgun (WGS) entry which is preliminary data.</text>
</comment>
<keyword evidence="2" id="KW-1185">Reference proteome</keyword>
<dbReference type="Proteomes" id="UP000805193">
    <property type="component" value="Unassembled WGS sequence"/>
</dbReference>
<sequence>MKKTIAEKTITVAMAVLTETITIAKSMAIKGDTTASLVNHLHNVDWSPECFTLRFTLEATIAEMAEPMPVAEAIAGESIAIAKAVAISETITVTKTMAVTEGRNNWSTVNG</sequence>
<protein>
    <submittedName>
        <fullName evidence="1">Uncharacterized protein</fullName>
    </submittedName>
</protein>
<name>A0AC60PEV0_IXOPE</name>
<evidence type="ECO:0000313" key="1">
    <source>
        <dbReference type="EMBL" id="KAG0418564.1"/>
    </source>
</evidence>
<proteinExistence type="predicted"/>
<organism evidence="1 2">
    <name type="scientific">Ixodes persulcatus</name>
    <name type="common">Taiga tick</name>
    <dbReference type="NCBI Taxonomy" id="34615"/>
    <lineage>
        <taxon>Eukaryota</taxon>
        <taxon>Metazoa</taxon>
        <taxon>Ecdysozoa</taxon>
        <taxon>Arthropoda</taxon>
        <taxon>Chelicerata</taxon>
        <taxon>Arachnida</taxon>
        <taxon>Acari</taxon>
        <taxon>Parasitiformes</taxon>
        <taxon>Ixodida</taxon>
        <taxon>Ixodoidea</taxon>
        <taxon>Ixodidae</taxon>
        <taxon>Ixodinae</taxon>
        <taxon>Ixodes</taxon>
    </lineage>
</organism>